<feature type="compositionally biased region" description="Low complexity" evidence="1">
    <location>
        <begin position="703"/>
        <end position="714"/>
    </location>
</feature>
<feature type="compositionally biased region" description="Low complexity" evidence="1">
    <location>
        <begin position="1830"/>
        <end position="1843"/>
    </location>
</feature>
<accession>A0ABX1LY92</accession>
<feature type="region of interest" description="Disordered" evidence="1">
    <location>
        <begin position="421"/>
        <end position="441"/>
    </location>
</feature>
<feature type="compositionally biased region" description="Low complexity" evidence="1">
    <location>
        <begin position="2086"/>
        <end position="2097"/>
    </location>
</feature>
<evidence type="ECO:0000313" key="2">
    <source>
        <dbReference type="EMBL" id="NMF59694.1"/>
    </source>
</evidence>
<feature type="region of interest" description="Disordered" evidence="1">
    <location>
        <begin position="1857"/>
        <end position="1879"/>
    </location>
</feature>
<feature type="compositionally biased region" description="Low complexity" evidence="1">
    <location>
        <begin position="1862"/>
        <end position="1871"/>
    </location>
</feature>
<feature type="compositionally biased region" description="Polar residues" evidence="1">
    <location>
        <begin position="1390"/>
        <end position="1399"/>
    </location>
</feature>
<feature type="region of interest" description="Disordered" evidence="1">
    <location>
        <begin position="1"/>
        <end position="27"/>
    </location>
</feature>
<feature type="compositionally biased region" description="Low complexity" evidence="1">
    <location>
        <begin position="2145"/>
        <end position="2154"/>
    </location>
</feature>
<feature type="region of interest" description="Disordered" evidence="1">
    <location>
        <begin position="728"/>
        <end position="751"/>
    </location>
</feature>
<feature type="region of interest" description="Disordered" evidence="1">
    <location>
        <begin position="677"/>
        <end position="714"/>
    </location>
</feature>
<keyword evidence="3" id="KW-1185">Reference proteome</keyword>
<feature type="compositionally biased region" description="Polar residues" evidence="1">
    <location>
        <begin position="2459"/>
        <end position="2483"/>
    </location>
</feature>
<feature type="compositionally biased region" description="Polar residues" evidence="1">
    <location>
        <begin position="1471"/>
        <end position="1484"/>
    </location>
</feature>
<comment type="caution">
    <text evidence="2">The sequence shown here is derived from an EMBL/GenBank/DDBJ whole genome shotgun (WGS) entry which is preliminary data.</text>
</comment>
<evidence type="ECO:0000313" key="3">
    <source>
        <dbReference type="Proteomes" id="UP000738376"/>
    </source>
</evidence>
<feature type="compositionally biased region" description="Low complexity" evidence="1">
    <location>
        <begin position="1400"/>
        <end position="1428"/>
    </location>
</feature>
<proteinExistence type="predicted"/>
<feature type="compositionally biased region" description="Polar residues" evidence="1">
    <location>
        <begin position="98"/>
        <end position="119"/>
    </location>
</feature>
<feature type="region of interest" description="Disordered" evidence="1">
    <location>
        <begin position="2126"/>
        <end position="2174"/>
    </location>
</feature>
<feature type="compositionally biased region" description="Polar residues" evidence="1">
    <location>
        <begin position="1783"/>
        <end position="1829"/>
    </location>
</feature>
<feature type="region of interest" description="Disordered" evidence="1">
    <location>
        <begin position="2392"/>
        <end position="2437"/>
    </location>
</feature>
<feature type="region of interest" description="Disordered" evidence="1">
    <location>
        <begin position="2069"/>
        <end position="2097"/>
    </location>
</feature>
<feature type="region of interest" description="Disordered" evidence="1">
    <location>
        <begin position="1779"/>
        <end position="1843"/>
    </location>
</feature>
<evidence type="ECO:0000256" key="1">
    <source>
        <dbReference type="SAM" id="MobiDB-lite"/>
    </source>
</evidence>
<feature type="compositionally biased region" description="Polar residues" evidence="1">
    <location>
        <begin position="252"/>
        <end position="350"/>
    </location>
</feature>
<dbReference type="EMBL" id="JAAVJL010000002">
    <property type="protein sequence ID" value="NMF59694.1"/>
    <property type="molecule type" value="Genomic_DNA"/>
</dbReference>
<dbReference type="RefSeq" id="WP_169364691.1">
    <property type="nucleotide sequence ID" value="NZ_JAAVJL010000002.1"/>
</dbReference>
<feature type="region of interest" description="Disordered" evidence="1">
    <location>
        <begin position="500"/>
        <end position="530"/>
    </location>
</feature>
<feature type="compositionally biased region" description="Polar residues" evidence="1">
    <location>
        <begin position="1130"/>
        <end position="1158"/>
    </location>
</feature>
<feature type="compositionally biased region" description="Polar residues" evidence="1">
    <location>
        <begin position="1429"/>
        <end position="1440"/>
    </location>
</feature>
<feature type="region of interest" description="Disordered" evidence="1">
    <location>
        <begin position="1732"/>
        <end position="1751"/>
    </location>
</feature>
<feature type="region of interest" description="Disordered" evidence="1">
    <location>
        <begin position="633"/>
        <end position="656"/>
    </location>
</feature>
<feature type="region of interest" description="Disordered" evidence="1">
    <location>
        <begin position="234"/>
        <end position="393"/>
    </location>
</feature>
<feature type="region of interest" description="Disordered" evidence="1">
    <location>
        <begin position="599"/>
        <end position="618"/>
    </location>
</feature>
<feature type="compositionally biased region" description="Low complexity" evidence="1">
    <location>
        <begin position="2340"/>
        <end position="2355"/>
    </location>
</feature>
<feature type="compositionally biased region" description="Polar residues" evidence="1">
    <location>
        <begin position="2323"/>
        <end position="2339"/>
    </location>
</feature>
<organism evidence="2 3">
    <name type="scientific">Pseudanabaena yagii GIHE-NHR1</name>
    <dbReference type="NCBI Taxonomy" id="2722753"/>
    <lineage>
        <taxon>Bacteria</taxon>
        <taxon>Bacillati</taxon>
        <taxon>Cyanobacteriota</taxon>
        <taxon>Cyanophyceae</taxon>
        <taxon>Pseudanabaenales</taxon>
        <taxon>Pseudanabaenaceae</taxon>
        <taxon>Pseudanabaena</taxon>
        <taxon>Pseudanabaena yagii</taxon>
    </lineage>
</organism>
<feature type="compositionally biased region" description="Polar residues" evidence="1">
    <location>
        <begin position="1998"/>
        <end position="2008"/>
    </location>
</feature>
<feature type="compositionally biased region" description="Low complexity" evidence="1">
    <location>
        <begin position="1292"/>
        <end position="1301"/>
    </location>
</feature>
<name>A0ABX1LY92_9CYAN</name>
<feature type="region of interest" description="Disordered" evidence="1">
    <location>
        <begin position="98"/>
        <end position="170"/>
    </location>
</feature>
<feature type="compositionally biased region" description="Basic and acidic residues" evidence="1">
    <location>
        <begin position="520"/>
        <end position="530"/>
    </location>
</feature>
<feature type="region of interest" description="Disordered" evidence="1">
    <location>
        <begin position="1356"/>
        <end position="1375"/>
    </location>
</feature>
<feature type="region of interest" description="Disordered" evidence="1">
    <location>
        <begin position="1102"/>
        <end position="1164"/>
    </location>
</feature>
<feature type="compositionally biased region" description="Basic and acidic residues" evidence="1">
    <location>
        <begin position="1302"/>
        <end position="1315"/>
    </location>
</feature>
<feature type="region of interest" description="Disordered" evidence="1">
    <location>
        <begin position="2451"/>
        <end position="2487"/>
    </location>
</feature>
<feature type="compositionally biased region" description="Polar residues" evidence="1">
    <location>
        <begin position="677"/>
        <end position="693"/>
    </location>
</feature>
<feature type="compositionally biased region" description="Polar residues" evidence="1">
    <location>
        <begin position="1227"/>
        <end position="1236"/>
    </location>
</feature>
<feature type="region of interest" description="Disordered" evidence="1">
    <location>
        <begin position="2316"/>
        <end position="2379"/>
    </location>
</feature>
<feature type="compositionally biased region" description="Polar residues" evidence="1">
    <location>
        <begin position="2415"/>
        <end position="2428"/>
    </location>
</feature>
<feature type="compositionally biased region" description="Polar residues" evidence="1">
    <location>
        <begin position="2398"/>
        <end position="2408"/>
    </location>
</feature>
<feature type="compositionally biased region" description="Low complexity" evidence="1">
    <location>
        <begin position="1104"/>
        <end position="1123"/>
    </location>
</feature>
<reference evidence="2 3" key="1">
    <citation type="submission" date="2020-03" db="EMBL/GenBank/DDBJ databases">
        <title>Draft Genome Sequence of 2-Methylisoborneol Producing Pseudanabaena yagii Strain GIHE-NHR1 Isolated from North Han River in South Korea.</title>
        <authorList>
            <person name="Jeong J."/>
        </authorList>
    </citation>
    <scope>NUCLEOTIDE SEQUENCE [LARGE SCALE GENOMIC DNA]</scope>
    <source>
        <strain evidence="2 3">GIHE-NHR1</strain>
    </source>
</reference>
<feature type="compositionally biased region" description="Low complexity" evidence="1">
    <location>
        <begin position="120"/>
        <end position="169"/>
    </location>
</feature>
<feature type="region of interest" description="Disordered" evidence="1">
    <location>
        <begin position="1462"/>
        <end position="1484"/>
    </location>
</feature>
<feature type="region of interest" description="Disordered" evidence="1">
    <location>
        <begin position="1390"/>
        <end position="1444"/>
    </location>
</feature>
<feature type="region of interest" description="Disordered" evidence="1">
    <location>
        <begin position="1990"/>
        <end position="2015"/>
    </location>
</feature>
<feature type="region of interest" description="Disordered" evidence="1">
    <location>
        <begin position="1292"/>
        <end position="1318"/>
    </location>
</feature>
<feature type="compositionally biased region" description="Polar residues" evidence="1">
    <location>
        <begin position="641"/>
        <end position="656"/>
    </location>
</feature>
<sequence>MSENSQIPSLADDDLPDDIPLGNSDPLLVPTPLGQPFLQPKFIYPLGAVSIINPDSLNAESDFETLSDSFNVFDHPLQTTESVAPPIANSQPNLQAKTITSSPKSVKRSPQNTSSKNPATSSPLIIPSKSSSLPTSQTKIQTSIANSSPANNSLNLQSNSSDEQSSLSEVLDKSDISSNFSEDTPIQRFTDILSSADDATSVISDSTSSVANIESSISQEVENNQSSPQLIQRESDTFDSDSSDAIFADNSPAITSSQESEPNTGDVASTDNSDIPNIQSKSVYQVNDRSDISKTTSKDISLNNNPPSIQRTSELSQSSQDVSNQDYRQDIQYNTDTYSPANTALDNDVNSDIKEDSSNSIQRKLEISNSESANNSTNAFSRKNLDSGNRESQAGQSLDITNTINNNLPDSIQRDLALSTDTNPTNLEDLAGGQPKQINVDDNISNQTSQVNLLDSTNQTSNQILEPNAKSVSNNKQIENPTIQRSLDGLSGINIPIVTSTGDQNIDLPNTNINNPNVDSSERQLQRQSDEISDATITSQTTSQSLQDALDQSNLNSSSILNADTKTQNNYSNPDSSNISTSINSSLINNIPTQIQAKSDLEDIPNHSSSPSDVPSDRMLEVLPIREMSFPDINTDIIPNESPQSSIIPSNSESHTIQKSINNQEILTNNEISSSSFNEQLSQNNSVNESSRLIQRESDLDSTKSTISDNNISNTSIEQLQRSNSSLDIASNSNLPTISNSETSLDIQSKTNESNQDIFDYQDEQFSSNTVLQSNTSSSIEDIINRNIFQENISIPNSDINTEITSNAPINNLLSRKFDIGSDISTNDRKSYIEDINEINSTKTDSTEDDFSNTLQSNPDINNLDNNFNNDFISNIQNNIQRDSSDISNLEDIETKSIQRDAEILTSNNINAYESFVPVKDIGSFDTSINTQIDSITDSNIDQSSNLDSISTIDNQNVQRQADNAYNFNKTLTANIQNDIQRDISNTSNLENIESNQIQGNLISTNVDLDNTNEQSNSIIQDITSDSPQIYGNILHNDNDANSFSNLDSEAEKSNDLNDAFDIDNQNIQRQSDSINVNNLEVPSTGISDELSIQRNLLNESLPNTSSNLSDTSISNNNNNNNIQLEASPDSISISESRNASDTSIANPIDSSISTNTPSRDDIVAPSDRLNNQLQRQIELSDVGTANLSTDIEETDPLGMTFGAPDDLLQSSRQVSPDVSMADKLDTSNTDSNYPNLQTQIDTSSLNLSPILDSDLSSVPEDINSNIIQSDSITLATENIINRKVDQLDAINNNNDISTTNNKERSVQRENHLDVNEDINSSNVNAEWRDNSFEQVNESLTIQSKLDIVPSDSYLDRDLPSLQDPNVVESTQNNSLQEISQNSLDNISSEQIQRSYETTSIPSSEIVESDSSLQSSSESSLLNEYNLSPTNSELSDSYVENNTNTNSNATIALENNLGNREQNIQRKSESGDPSQNTNISNLDASFSTNNVSSLESDDAIQRQIDLDNGRTDIDANNAYSDRNLDVQDAINLFGVNDRGAAVPDLPIAQTSSSQPLQRKSDSGIDFNEIGSINTKDVDLSSSFNIENISADIDRNTQNIQRDYDISTNTSINKIDRTENIEKTSKYPSVTSSQNLVQTSDTSLINRKLDSIDQSVASQDLQQVSTDNIIDNALQSNSIQSHNLNVQQSSASNSPNTSIKFAEQTLDHSLNASSQVLPLNSVEDDEVVQTQRSLQENNAVVDPTNTSPDVSQTIQPKLDVAASDSYLDRDLTNLQDAEHYNIDETPQSITETSQSNSLGGISQNSLDNISSEQIQRSYEASSTPSNEVVKSTSNLQSSSESSLLNEYNLSHTNSEVSDIYVENSTNSNSNTTLDSENRTTSVQRKYDANNFSHNTNVSNLDASLSTNDVSGLELDNAIQRQVDLDNSRTDIDIASNTDSDRKIDVQDAIDSFSMNDRIVDNPDLPHKITEPSQTLQRAVDITQTVNAEFKGDTQEDLVDNSNSNEVFDTSSRETTQKDITASENLIQTSDTSLLNRKLDSSNQNLESQDLQSIARIDSSETILNDVNSQTENTLQNPSPIADKHSQDIQSSNISDSQNIDANSQALTNDISADNNSQTIQAKLDIPSPDLALDGNIDNNLERSDDNNLSNISNDDLVQKSPSSSKVNLEESSIDTNVVDTHPVNLQLSSQDNIQTLDGIDPSNVSSQSIDVSSQEIETIDKSTGLNAIQKDEIDANSQLIQRKSESIPLENLGNTVQSKTANAIASSKDQSNQTVIQRLSDQANADDLTLPTVLQNLGQTESLSNFTPLTNNQFNNQNSAQFTSTHPSQLLQAKSNGSTFGNAVSNSGSNSNSINALSPTPTRIQPKDDPTNQGSSPQETHAGWSNIAELLANLPPPKVSSNPSTSSLNKKLVSSGDRSSLASNPKPSLSASSQTTSSQAIIQRSLDANADDGDLYITPTGLQRGNPNQFTNSQSNTIQRQQMPSADANLPEATVKVNSRDDSDNDANFEENLNALAQEIYVLLRQRLEIEKERQGSRYQGRLPW</sequence>
<gene>
    <name evidence="2" type="ORF">HC246_17135</name>
</gene>
<feature type="compositionally biased region" description="Low complexity" evidence="1">
    <location>
        <begin position="368"/>
        <end position="381"/>
    </location>
</feature>
<protein>
    <submittedName>
        <fullName evidence="2">Uncharacterized protein</fullName>
    </submittedName>
</protein>
<feature type="compositionally biased region" description="Polar residues" evidence="1">
    <location>
        <begin position="500"/>
        <end position="519"/>
    </location>
</feature>
<feature type="compositionally biased region" description="Polar residues" evidence="1">
    <location>
        <begin position="2158"/>
        <end position="2174"/>
    </location>
</feature>
<dbReference type="Proteomes" id="UP000738376">
    <property type="component" value="Unassembled WGS sequence"/>
</dbReference>
<feature type="region of interest" description="Disordered" evidence="1">
    <location>
        <begin position="1213"/>
        <end position="1236"/>
    </location>
</feature>